<dbReference type="GO" id="GO:0005524">
    <property type="term" value="F:ATP binding"/>
    <property type="evidence" value="ECO:0007669"/>
    <property type="project" value="InterPro"/>
</dbReference>
<dbReference type="SUPFAM" id="SSF56112">
    <property type="entry name" value="Protein kinase-like (PK-like)"/>
    <property type="match status" value="1"/>
</dbReference>
<reference evidence="2 3" key="1">
    <citation type="submission" date="2019-03" db="EMBL/GenBank/DDBJ databases">
        <title>Subsurface microbial communities from deep shales in Ohio and West Virginia, USA.</title>
        <authorList>
            <person name="Wrighton K."/>
        </authorList>
    </citation>
    <scope>NUCLEOTIDE SEQUENCE [LARGE SCALE GENOMIC DNA]</scope>
    <source>
        <strain evidence="2 3">MSL 6dP</strain>
    </source>
</reference>
<comment type="caution">
    <text evidence="2">The sequence shown here is derived from an EMBL/GenBank/DDBJ whole genome shotgun (WGS) entry which is preliminary data.</text>
</comment>
<protein>
    <submittedName>
        <fullName evidence="2">Serine/threonine protein kinase</fullName>
    </submittedName>
</protein>
<dbReference type="Pfam" id="PF00069">
    <property type="entry name" value="Pkinase"/>
    <property type="match status" value="1"/>
</dbReference>
<organism evidence="2 3">
    <name type="scientific">Orenia marismortui</name>
    <dbReference type="NCBI Taxonomy" id="46469"/>
    <lineage>
        <taxon>Bacteria</taxon>
        <taxon>Bacillati</taxon>
        <taxon>Bacillota</taxon>
        <taxon>Clostridia</taxon>
        <taxon>Halanaerobiales</taxon>
        <taxon>Halobacteroidaceae</taxon>
        <taxon>Orenia</taxon>
    </lineage>
</organism>
<dbReference type="EMBL" id="SOEG01000002">
    <property type="protein sequence ID" value="TDX58986.1"/>
    <property type="molecule type" value="Genomic_DNA"/>
</dbReference>
<evidence type="ECO:0000313" key="3">
    <source>
        <dbReference type="Proteomes" id="UP000295832"/>
    </source>
</evidence>
<keyword evidence="2" id="KW-0808">Transferase</keyword>
<dbReference type="CDD" id="cd14014">
    <property type="entry name" value="STKc_PknB_like"/>
    <property type="match status" value="1"/>
</dbReference>
<dbReference type="SMART" id="SM00220">
    <property type="entry name" value="S_TKc"/>
    <property type="match status" value="1"/>
</dbReference>
<evidence type="ECO:0000313" key="2">
    <source>
        <dbReference type="EMBL" id="TDX58986.1"/>
    </source>
</evidence>
<dbReference type="Proteomes" id="UP000295832">
    <property type="component" value="Unassembled WGS sequence"/>
</dbReference>
<name>A0A4R8HFR5_9FIRM</name>
<dbReference type="PANTHER" id="PTHR44167">
    <property type="entry name" value="OVARIAN-SPECIFIC SERINE/THREONINE-PROTEIN KINASE LOK-RELATED"/>
    <property type="match status" value="1"/>
</dbReference>
<dbReference type="PANTHER" id="PTHR44167:SF24">
    <property type="entry name" value="SERINE_THREONINE-PROTEIN KINASE CHK2"/>
    <property type="match status" value="1"/>
</dbReference>
<dbReference type="RefSeq" id="WP_134114602.1">
    <property type="nucleotide sequence ID" value="NZ_SOEG01000002.1"/>
</dbReference>
<evidence type="ECO:0000259" key="1">
    <source>
        <dbReference type="PROSITE" id="PS50011"/>
    </source>
</evidence>
<dbReference type="Gene3D" id="1.10.510.10">
    <property type="entry name" value="Transferase(Phosphotransferase) domain 1"/>
    <property type="match status" value="1"/>
</dbReference>
<dbReference type="PROSITE" id="PS00108">
    <property type="entry name" value="PROTEIN_KINASE_ST"/>
    <property type="match status" value="1"/>
</dbReference>
<proteinExistence type="predicted"/>
<dbReference type="InterPro" id="IPR008271">
    <property type="entry name" value="Ser/Thr_kinase_AS"/>
</dbReference>
<accession>A0A4R8HFR5</accession>
<feature type="domain" description="Protein kinase" evidence="1">
    <location>
        <begin position="24"/>
        <end position="295"/>
    </location>
</feature>
<dbReference type="InterPro" id="IPR011009">
    <property type="entry name" value="Kinase-like_dom_sf"/>
</dbReference>
<gene>
    <name evidence="2" type="ORF">C7959_102124</name>
</gene>
<dbReference type="InterPro" id="IPR000719">
    <property type="entry name" value="Prot_kinase_dom"/>
</dbReference>
<dbReference type="STRING" id="926561.GCA_000379025_01954"/>
<keyword evidence="2" id="KW-0418">Kinase</keyword>
<dbReference type="AlphaFoldDB" id="A0A4R8HFR5"/>
<keyword evidence="3" id="KW-1185">Reference proteome</keyword>
<keyword evidence="2" id="KW-0723">Serine/threonine-protein kinase</keyword>
<dbReference type="GO" id="GO:0004674">
    <property type="term" value="F:protein serine/threonine kinase activity"/>
    <property type="evidence" value="ECO:0007669"/>
    <property type="project" value="UniProtKB-KW"/>
</dbReference>
<dbReference type="PROSITE" id="PS50011">
    <property type="entry name" value="PROTEIN_KINASE_DOM"/>
    <property type="match status" value="1"/>
</dbReference>
<sequence length="316" mass="37471">MINNCQELDYIYLPKEVMLKDKYLIKESLADRSNMSIVYLANDVLDQKEVVVKEFFIRNLVLRDLDGKSIVCNNPLFKDKFRKAKEAFLDEGRLMKKLENEYIARCYDYFEENNTAYLVMKYYKGKNLKEYYADEEFSLDLFLKRIFFPLLNAVNSIHQLGFIHRDIKPSNIIISKDKPILIDFGSAINYKLNRKKKILLTPGFSPIEFYSTKAEQGRYSDVYSLTAILYYLLTGVIPIEASNRIIEDDLEEVKRLNNQILDSLNDFIIRNLKLNFERRDKSITSFRLKLKKEYYKSKLMDFLNTNNTLISRIFNR</sequence>